<dbReference type="Proteomes" id="UP000031443">
    <property type="component" value="Unassembled WGS sequence"/>
</dbReference>
<sequence length="155" mass="17445">MGLPELLRRLPGQPYGLLQKSQRSWEVTESMTSHDLCDKHEALIINDNTSSPLNADGGNPTCCCYATAVFCFLLVPSSPAQLIIKSQDRKRAPAWSTQELVVLIAVWEEESMQAELRFSRRNADLYAKIVQGMGEKGYTRDMQQCCVKIKELHQA</sequence>
<protein>
    <recommendedName>
        <fullName evidence="1">Myb/SANT-like DNA-binding domain-containing protein</fullName>
    </recommendedName>
</protein>
<dbReference type="AlphaFoldDB" id="M7APE7"/>
<feature type="domain" description="Myb/SANT-like DNA-binding" evidence="1">
    <location>
        <begin position="94"/>
        <end position="154"/>
    </location>
</feature>
<dbReference type="GO" id="GO:0016604">
    <property type="term" value="C:nuclear body"/>
    <property type="evidence" value="ECO:0007669"/>
    <property type="project" value="TreeGrafter"/>
</dbReference>
<keyword evidence="3" id="KW-1185">Reference proteome</keyword>
<name>M7APE7_CHEMY</name>
<evidence type="ECO:0000313" key="3">
    <source>
        <dbReference type="Proteomes" id="UP000031443"/>
    </source>
</evidence>
<gene>
    <name evidence="2" type="ORF">UY3_16480</name>
</gene>
<evidence type="ECO:0000259" key="1">
    <source>
        <dbReference type="Pfam" id="PF13837"/>
    </source>
</evidence>
<proteinExistence type="predicted"/>
<dbReference type="InterPro" id="IPR026095">
    <property type="entry name" value="Myb/SANT-like_DNA-bd_dom_prot"/>
</dbReference>
<evidence type="ECO:0000313" key="2">
    <source>
        <dbReference type="EMBL" id="EMP26439.1"/>
    </source>
</evidence>
<reference evidence="3" key="1">
    <citation type="journal article" date="2013" name="Nat. Genet.">
        <title>The draft genomes of soft-shell turtle and green sea turtle yield insights into the development and evolution of the turtle-specific body plan.</title>
        <authorList>
            <person name="Wang Z."/>
            <person name="Pascual-Anaya J."/>
            <person name="Zadissa A."/>
            <person name="Li W."/>
            <person name="Niimura Y."/>
            <person name="Huang Z."/>
            <person name="Li C."/>
            <person name="White S."/>
            <person name="Xiong Z."/>
            <person name="Fang D."/>
            <person name="Wang B."/>
            <person name="Ming Y."/>
            <person name="Chen Y."/>
            <person name="Zheng Y."/>
            <person name="Kuraku S."/>
            <person name="Pignatelli M."/>
            <person name="Herrero J."/>
            <person name="Beal K."/>
            <person name="Nozawa M."/>
            <person name="Li Q."/>
            <person name="Wang J."/>
            <person name="Zhang H."/>
            <person name="Yu L."/>
            <person name="Shigenobu S."/>
            <person name="Wang J."/>
            <person name="Liu J."/>
            <person name="Flicek P."/>
            <person name="Searle S."/>
            <person name="Wang J."/>
            <person name="Kuratani S."/>
            <person name="Yin Y."/>
            <person name="Aken B."/>
            <person name="Zhang G."/>
            <person name="Irie N."/>
        </authorList>
    </citation>
    <scope>NUCLEOTIDE SEQUENCE [LARGE SCALE GENOMIC DNA]</scope>
</reference>
<dbReference type="Pfam" id="PF13837">
    <property type="entry name" value="Myb_DNA-bind_4"/>
    <property type="match status" value="1"/>
</dbReference>
<accession>M7APE7</accession>
<dbReference type="PANTHER" id="PTHR22666:SF3">
    <property type="entry name" value="MYB_SANT-LIKE DNA-BINDING DOMAIN-CONTAINING PROTEIN 1"/>
    <property type="match status" value="1"/>
</dbReference>
<organism evidence="2 3">
    <name type="scientific">Chelonia mydas</name>
    <name type="common">Green sea-turtle</name>
    <name type="synonym">Chelonia agassizi</name>
    <dbReference type="NCBI Taxonomy" id="8469"/>
    <lineage>
        <taxon>Eukaryota</taxon>
        <taxon>Metazoa</taxon>
        <taxon>Chordata</taxon>
        <taxon>Craniata</taxon>
        <taxon>Vertebrata</taxon>
        <taxon>Euteleostomi</taxon>
        <taxon>Archelosauria</taxon>
        <taxon>Testudinata</taxon>
        <taxon>Testudines</taxon>
        <taxon>Cryptodira</taxon>
        <taxon>Durocryptodira</taxon>
        <taxon>Americhelydia</taxon>
        <taxon>Chelonioidea</taxon>
        <taxon>Cheloniidae</taxon>
        <taxon>Chelonia</taxon>
    </lineage>
</organism>
<dbReference type="Gene3D" id="1.10.10.60">
    <property type="entry name" value="Homeodomain-like"/>
    <property type="match status" value="1"/>
</dbReference>
<dbReference type="GO" id="GO:0045893">
    <property type="term" value="P:positive regulation of DNA-templated transcription"/>
    <property type="evidence" value="ECO:0007669"/>
    <property type="project" value="TreeGrafter"/>
</dbReference>
<dbReference type="EMBL" id="KB579774">
    <property type="protein sequence ID" value="EMP26439.1"/>
    <property type="molecule type" value="Genomic_DNA"/>
</dbReference>
<dbReference type="PANTHER" id="PTHR22666">
    <property type="entry name" value="MYB_SANT-LIKE DNA-BINDING DOMAIN-CONTAINING PROTEIN 1"/>
    <property type="match status" value="1"/>
</dbReference>
<dbReference type="InterPro" id="IPR044822">
    <property type="entry name" value="Myb_DNA-bind_4"/>
</dbReference>